<feature type="non-terminal residue" evidence="2">
    <location>
        <position position="1"/>
    </location>
</feature>
<feature type="compositionally biased region" description="Basic residues" evidence="1">
    <location>
        <begin position="7"/>
        <end position="22"/>
    </location>
</feature>
<feature type="region of interest" description="Disordered" evidence="1">
    <location>
        <begin position="61"/>
        <end position="107"/>
    </location>
</feature>
<dbReference type="AlphaFoldDB" id="A0AAV0IUA8"/>
<dbReference type="Proteomes" id="UP001154282">
    <property type="component" value="Unassembled WGS sequence"/>
</dbReference>
<organism evidence="2 3">
    <name type="scientific">Linum tenue</name>
    <dbReference type="NCBI Taxonomy" id="586396"/>
    <lineage>
        <taxon>Eukaryota</taxon>
        <taxon>Viridiplantae</taxon>
        <taxon>Streptophyta</taxon>
        <taxon>Embryophyta</taxon>
        <taxon>Tracheophyta</taxon>
        <taxon>Spermatophyta</taxon>
        <taxon>Magnoliopsida</taxon>
        <taxon>eudicotyledons</taxon>
        <taxon>Gunneridae</taxon>
        <taxon>Pentapetalae</taxon>
        <taxon>rosids</taxon>
        <taxon>fabids</taxon>
        <taxon>Malpighiales</taxon>
        <taxon>Linaceae</taxon>
        <taxon>Linum</taxon>
    </lineage>
</organism>
<comment type="caution">
    <text evidence="2">The sequence shown here is derived from an EMBL/GenBank/DDBJ whole genome shotgun (WGS) entry which is preliminary data.</text>
</comment>
<sequence>LFFQKSQTKKKRKKIGRRGRKRPLPLSLSLVCFSSSPVLTEKNKITADSPFSSGRWPILPSPLSVHSSKKRPEQNSSPLLSRRRCRRCRSTSSSSINEPDRDDPKSAIPLRMKGLLRFRKEGNGWRDLCRQRCADNALATAVTLQLSFR</sequence>
<feature type="region of interest" description="Disordered" evidence="1">
    <location>
        <begin position="1"/>
        <end position="22"/>
    </location>
</feature>
<proteinExistence type="predicted"/>
<evidence type="ECO:0000313" key="3">
    <source>
        <dbReference type="Proteomes" id="UP001154282"/>
    </source>
</evidence>
<evidence type="ECO:0000256" key="1">
    <source>
        <dbReference type="SAM" id="MobiDB-lite"/>
    </source>
</evidence>
<dbReference type="EMBL" id="CAMGYJ010000004">
    <property type="protein sequence ID" value="CAI0401062.1"/>
    <property type="molecule type" value="Genomic_DNA"/>
</dbReference>
<gene>
    <name evidence="2" type="ORF">LITE_LOCUS11031</name>
</gene>
<accession>A0AAV0IUA8</accession>
<name>A0AAV0IUA8_9ROSI</name>
<keyword evidence="3" id="KW-1185">Reference proteome</keyword>
<evidence type="ECO:0000313" key="2">
    <source>
        <dbReference type="EMBL" id="CAI0401062.1"/>
    </source>
</evidence>
<protein>
    <submittedName>
        <fullName evidence="2">Uncharacterized protein</fullName>
    </submittedName>
</protein>
<reference evidence="2" key="1">
    <citation type="submission" date="2022-08" db="EMBL/GenBank/DDBJ databases">
        <authorList>
            <person name="Gutierrez-Valencia J."/>
        </authorList>
    </citation>
    <scope>NUCLEOTIDE SEQUENCE</scope>
</reference>